<dbReference type="Proteomes" id="UP000094501">
    <property type="component" value="Unassembled WGS sequence"/>
</dbReference>
<dbReference type="AlphaFoldDB" id="A0A1E3W3E7"/>
<proteinExistence type="predicted"/>
<reference evidence="1 2" key="1">
    <citation type="journal article" date="2016" name="Environ. Microbiol.">
        <title>New Methyloceanibacter diversity from North Sea sediments includes methanotroph containing solely the soluble methane monooxygenase.</title>
        <authorList>
            <person name="Vekeman B."/>
            <person name="Kerckhof F.M."/>
            <person name="Cremers G."/>
            <person name="de Vos P."/>
            <person name="Vandamme P."/>
            <person name="Boon N."/>
            <person name="Op den Camp H.J."/>
            <person name="Heylen K."/>
        </authorList>
    </citation>
    <scope>NUCLEOTIDE SEQUENCE [LARGE SCALE GENOMIC DNA]</scope>
    <source>
        <strain evidence="1 2">R-67174</strain>
    </source>
</reference>
<evidence type="ECO:0000313" key="1">
    <source>
        <dbReference type="EMBL" id="ODS00348.1"/>
    </source>
</evidence>
<dbReference type="EMBL" id="LPWG01000007">
    <property type="protein sequence ID" value="ODS00348.1"/>
    <property type="molecule type" value="Genomic_DNA"/>
</dbReference>
<organism evidence="1 2">
    <name type="scientific">Methyloceanibacter methanicus</name>
    <dbReference type="NCBI Taxonomy" id="1774968"/>
    <lineage>
        <taxon>Bacteria</taxon>
        <taxon>Pseudomonadati</taxon>
        <taxon>Pseudomonadota</taxon>
        <taxon>Alphaproteobacteria</taxon>
        <taxon>Hyphomicrobiales</taxon>
        <taxon>Hyphomicrobiaceae</taxon>
        <taxon>Methyloceanibacter</taxon>
    </lineage>
</organism>
<accession>A0A1E3W3E7</accession>
<gene>
    <name evidence="1" type="ORF">AUC68_00820</name>
</gene>
<evidence type="ECO:0000313" key="2">
    <source>
        <dbReference type="Proteomes" id="UP000094501"/>
    </source>
</evidence>
<name>A0A1E3W3E7_9HYPH</name>
<keyword evidence="2" id="KW-1185">Reference proteome</keyword>
<protein>
    <submittedName>
        <fullName evidence="1">Uncharacterized protein</fullName>
    </submittedName>
</protein>
<comment type="caution">
    <text evidence="1">The sequence shown here is derived from an EMBL/GenBank/DDBJ whole genome shotgun (WGS) entry which is preliminary data.</text>
</comment>
<sequence length="79" mass="8691">MIVTLGAAAQAQDGPPSEEWMAHCARNLAPEQLPEKVVRAYCQCMAGIGEEADMLAWSQIQLERSYPPAHVQCHEAARK</sequence>